<dbReference type="EMBL" id="NBSK02000003">
    <property type="protein sequence ID" value="KAJ0218990.1"/>
    <property type="molecule type" value="Genomic_DNA"/>
</dbReference>
<reference evidence="2 3" key="1">
    <citation type="journal article" date="2017" name="Nat. Commun.">
        <title>Genome assembly with in vitro proximity ligation data and whole-genome triplication in lettuce.</title>
        <authorList>
            <person name="Reyes-Chin-Wo S."/>
            <person name="Wang Z."/>
            <person name="Yang X."/>
            <person name="Kozik A."/>
            <person name="Arikit S."/>
            <person name="Song C."/>
            <person name="Xia L."/>
            <person name="Froenicke L."/>
            <person name="Lavelle D.O."/>
            <person name="Truco M.J."/>
            <person name="Xia R."/>
            <person name="Zhu S."/>
            <person name="Xu C."/>
            <person name="Xu H."/>
            <person name="Xu X."/>
            <person name="Cox K."/>
            <person name="Korf I."/>
            <person name="Meyers B.C."/>
            <person name="Michelmore R.W."/>
        </authorList>
    </citation>
    <scope>NUCLEOTIDE SEQUENCE [LARGE SCALE GENOMIC DNA]</scope>
    <source>
        <strain evidence="3">cv. Salinas</strain>
        <tissue evidence="2">Seedlings</tissue>
    </source>
</reference>
<sequence length="104" mass="11977">MLKSENVEENSHEEITPSAGPSTPSTFVAVYAVFGLTLPGIYDKERGVYTPLYPVNYNPKLYNFNFNPHFKGYYLVFQFPLSIQTVAITEKLNYPWSFPMEQLQ</sequence>
<keyword evidence="3" id="KW-1185">Reference proteome</keyword>
<name>A0A9R1W5Y4_LACSA</name>
<evidence type="ECO:0000313" key="3">
    <source>
        <dbReference type="Proteomes" id="UP000235145"/>
    </source>
</evidence>
<accession>A0A9R1W5Y4</accession>
<proteinExistence type="predicted"/>
<organism evidence="2 3">
    <name type="scientific">Lactuca sativa</name>
    <name type="common">Garden lettuce</name>
    <dbReference type="NCBI Taxonomy" id="4236"/>
    <lineage>
        <taxon>Eukaryota</taxon>
        <taxon>Viridiplantae</taxon>
        <taxon>Streptophyta</taxon>
        <taxon>Embryophyta</taxon>
        <taxon>Tracheophyta</taxon>
        <taxon>Spermatophyta</taxon>
        <taxon>Magnoliopsida</taxon>
        <taxon>eudicotyledons</taxon>
        <taxon>Gunneridae</taxon>
        <taxon>Pentapetalae</taxon>
        <taxon>asterids</taxon>
        <taxon>campanulids</taxon>
        <taxon>Asterales</taxon>
        <taxon>Asteraceae</taxon>
        <taxon>Cichorioideae</taxon>
        <taxon>Cichorieae</taxon>
        <taxon>Lactucinae</taxon>
        <taxon>Lactuca</taxon>
    </lineage>
</organism>
<dbReference type="AlphaFoldDB" id="A0A9R1W5Y4"/>
<gene>
    <name evidence="2" type="ORF">LSAT_V11C300135050</name>
</gene>
<evidence type="ECO:0000313" key="2">
    <source>
        <dbReference type="EMBL" id="KAJ0218990.1"/>
    </source>
</evidence>
<protein>
    <submittedName>
        <fullName evidence="2">Uncharacterized protein</fullName>
    </submittedName>
</protein>
<feature type="compositionally biased region" description="Basic and acidic residues" evidence="1">
    <location>
        <begin position="1"/>
        <end position="15"/>
    </location>
</feature>
<comment type="caution">
    <text evidence="2">The sequence shown here is derived from an EMBL/GenBank/DDBJ whole genome shotgun (WGS) entry which is preliminary data.</text>
</comment>
<feature type="region of interest" description="Disordered" evidence="1">
    <location>
        <begin position="1"/>
        <end position="24"/>
    </location>
</feature>
<evidence type="ECO:0000256" key="1">
    <source>
        <dbReference type="SAM" id="MobiDB-lite"/>
    </source>
</evidence>
<dbReference type="Proteomes" id="UP000235145">
    <property type="component" value="Unassembled WGS sequence"/>
</dbReference>